<evidence type="ECO:0000313" key="2">
    <source>
        <dbReference type="EMBL" id="KAI5436981.1"/>
    </source>
</evidence>
<dbReference type="Gramene" id="Psat02G0319700-T1">
    <property type="protein sequence ID" value="KAI5436982.1"/>
    <property type="gene ID" value="KIW84_023197"/>
</dbReference>
<keyword evidence="4" id="KW-1185">Reference proteome</keyword>
<gene>
    <name evidence="2" type="ORF">KIW84_023196</name>
    <name evidence="3" type="ORF">KIW84_023197</name>
</gene>
<dbReference type="Proteomes" id="UP001058974">
    <property type="component" value="Chromosome 2"/>
</dbReference>
<name>A0A9D4YCD0_PEA</name>
<dbReference type="EMBL" id="JAMSHJ010000002">
    <property type="protein sequence ID" value="KAI5436981.1"/>
    <property type="molecule type" value="Genomic_DNA"/>
</dbReference>
<evidence type="ECO:0000313" key="4">
    <source>
        <dbReference type="Proteomes" id="UP001058974"/>
    </source>
</evidence>
<dbReference type="Gramene" id="Psat02G0319600-T1">
    <property type="protein sequence ID" value="KAI5436981.1"/>
    <property type="gene ID" value="KIW84_023196"/>
</dbReference>
<feature type="compositionally biased region" description="Low complexity" evidence="1">
    <location>
        <begin position="16"/>
        <end position="25"/>
    </location>
</feature>
<evidence type="ECO:0000256" key="1">
    <source>
        <dbReference type="SAM" id="MobiDB-lite"/>
    </source>
</evidence>
<reference evidence="3 4" key="1">
    <citation type="journal article" date="2022" name="Nat. Genet.">
        <title>Improved pea reference genome and pan-genome highlight genomic features and evolutionary characteristics.</title>
        <authorList>
            <person name="Yang T."/>
            <person name="Liu R."/>
            <person name="Luo Y."/>
            <person name="Hu S."/>
            <person name="Wang D."/>
            <person name="Wang C."/>
            <person name="Pandey M.K."/>
            <person name="Ge S."/>
            <person name="Xu Q."/>
            <person name="Li N."/>
            <person name="Li G."/>
            <person name="Huang Y."/>
            <person name="Saxena R.K."/>
            <person name="Ji Y."/>
            <person name="Li M."/>
            <person name="Yan X."/>
            <person name="He Y."/>
            <person name="Liu Y."/>
            <person name="Wang X."/>
            <person name="Xiang C."/>
            <person name="Varshney R.K."/>
            <person name="Ding H."/>
            <person name="Gao S."/>
            <person name="Zong X."/>
        </authorList>
    </citation>
    <scope>NUCLEOTIDE SEQUENCE [LARGE SCALE GENOMIC DNA]</scope>
    <source>
        <strain evidence="3 4">cv. Zhongwan 6</strain>
    </source>
</reference>
<dbReference type="AlphaFoldDB" id="A0A9D4YCD0"/>
<comment type="caution">
    <text evidence="3">The sequence shown here is derived from an EMBL/GenBank/DDBJ whole genome shotgun (WGS) entry which is preliminary data.</text>
</comment>
<organism evidence="3 4">
    <name type="scientific">Pisum sativum</name>
    <name type="common">Garden pea</name>
    <name type="synonym">Lathyrus oleraceus</name>
    <dbReference type="NCBI Taxonomy" id="3888"/>
    <lineage>
        <taxon>Eukaryota</taxon>
        <taxon>Viridiplantae</taxon>
        <taxon>Streptophyta</taxon>
        <taxon>Embryophyta</taxon>
        <taxon>Tracheophyta</taxon>
        <taxon>Spermatophyta</taxon>
        <taxon>Magnoliopsida</taxon>
        <taxon>eudicotyledons</taxon>
        <taxon>Gunneridae</taxon>
        <taxon>Pentapetalae</taxon>
        <taxon>rosids</taxon>
        <taxon>fabids</taxon>
        <taxon>Fabales</taxon>
        <taxon>Fabaceae</taxon>
        <taxon>Papilionoideae</taxon>
        <taxon>50 kb inversion clade</taxon>
        <taxon>NPAAA clade</taxon>
        <taxon>Hologalegina</taxon>
        <taxon>IRL clade</taxon>
        <taxon>Fabeae</taxon>
        <taxon>Lathyrus</taxon>
    </lineage>
</organism>
<protein>
    <submittedName>
        <fullName evidence="3">Uncharacterized protein</fullName>
    </submittedName>
</protein>
<dbReference type="EMBL" id="JAMSHJ010000002">
    <property type="protein sequence ID" value="KAI5436982.1"/>
    <property type="molecule type" value="Genomic_DNA"/>
</dbReference>
<evidence type="ECO:0000313" key="3">
    <source>
        <dbReference type="EMBL" id="KAI5436982.1"/>
    </source>
</evidence>
<feature type="region of interest" description="Disordered" evidence="1">
    <location>
        <begin position="1"/>
        <end position="28"/>
    </location>
</feature>
<proteinExistence type="predicted"/>
<accession>A0A9D4YCD0</accession>
<sequence>MSKSSADEETNFSLQDSSPDEASSSESEDDRYLLVYSFKQIGSSLPTPPLPCVEVHVLATKFSRPKKVIAYTNTGAQVTMNPSILPTKSCVTHVAYFVEGDGKGHRQ</sequence>